<dbReference type="InterPro" id="IPR051786">
    <property type="entry name" value="ASN_synthetase/amidase"/>
</dbReference>
<evidence type="ECO:0000313" key="13">
    <source>
        <dbReference type="Proteomes" id="UP000034837"/>
    </source>
</evidence>
<evidence type="ECO:0000259" key="11">
    <source>
        <dbReference type="PROSITE" id="PS51278"/>
    </source>
</evidence>
<dbReference type="EMBL" id="LCDO01000001">
    <property type="protein sequence ID" value="KKS57390.1"/>
    <property type="molecule type" value="Genomic_DNA"/>
</dbReference>
<dbReference type="Proteomes" id="UP000034837">
    <property type="component" value="Unassembled WGS sequence"/>
</dbReference>
<dbReference type="InterPro" id="IPR006426">
    <property type="entry name" value="Asn_synth_AEB"/>
</dbReference>
<keyword evidence="8" id="KW-0061">Asparagine biosynthesis</keyword>
<dbReference type="PROSITE" id="PS51278">
    <property type="entry name" value="GATASE_TYPE_2"/>
    <property type="match status" value="1"/>
</dbReference>
<comment type="similarity">
    <text evidence="2">Belongs to the asparagine synthetase family.</text>
</comment>
<reference evidence="12 13" key="1">
    <citation type="journal article" date="2015" name="Nature">
        <title>rRNA introns, odd ribosomes, and small enigmatic genomes across a large radiation of phyla.</title>
        <authorList>
            <person name="Brown C.T."/>
            <person name="Hug L.A."/>
            <person name="Thomas B.C."/>
            <person name="Sharon I."/>
            <person name="Castelle C.J."/>
            <person name="Singh A."/>
            <person name="Wilkins M.J."/>
            <person name="Williams K.H."/>
            <person name="Banfield J.F."/>
        </authorList>
    </citation>
    <scope>NUCLEOTIDE SEQUENCE [LARGE SCALE GENOMIC DNA]</scope>
</reference>
<keyword evidence="5 9" id="KW-0067">ATP-binding</keyword>
<gene>
    <name evidence="12" type="ORF">UV20_C0001G0030</name>
</gene>
<comment type="catalytic activity">
    <reaction evidence="7">
        <text>L-aspartate + L-glutamine + ATP + H2O = L-asparagine + L-glutamate + AMP + diphosphate + H(+)</text>
        <dbReference type="Rhea" id="RHEA:12228"/>
        <dbReference type="ChEBI" id="CHEBI:15377"/>
        <dbReference type="ChEBI" id="CHEBI:15378"/>
        <dbReference type="ChEBI" id="CHEBI:29985"/>
        <dbReference type="ChEBI" id="CHEBI:29991"/>
        <dbReference type="ChEBI" id="CHEBI:30616"/>
        <dbReference type="ChEBI" id="CHEBI:33019"/>
        <dbReference type="ChEBI" id="CHEBI:58048"/>
        <dbReference type="ChEBI" id="CHEBI:58359"/>
        <dbReference type="ChEBI" id="CHEBI:456215"/>
        <dbReference type="EC" id="6.3.5.4"/>
    </reaction>
</comment>
<dbReference type="PANTHER" id="PTHR43284">
    <property type="entry name" value="ASPARAGINE SYNTHETASE (GLUTAMINE-HYDROLYZING)"/>
    <property type="match status" value="1"/>
</dbReference>
<accession>A0A0G1A8M8</accession>
<dbReference type="SUPFAM" id="SSF56235">
    <property type="entry name" value="N-terminal nucleophile aminohydrolases (Ntn hydrolases)"/>
    <property type="match status" value="1"/>
</dbReference>
<dbReference type="InterPro" id="IPR017932">
    <property type="entry name" value="GATase_2_dom"/>
</dbReference>
<evidence type="ECO:0000256" key="5">
    <source>
        <dbReference type="ARBA" id="ARBA00022840"/>
    </source>
</evidence>
<dbReference type="CDD" id="cd01991">
    <property type="entry name" value="Asn_synthase_B_C"/>
    <property type="match status" value="1"/>
</dbReference>
<evidence type="ECO:0000256" key="6">
    <source>
        <dbReference type="ARBA" id="ARBA00022962"/>
    </source>
</evidence>
<organism evidence="12 13">
    <name type="scientific">Candidatus Magasanikbacteria bacterium GW2011_GWA2_42_32</name>
    <dbReference type="NCBI Taxonomy" id="1619039"/>
    <lineage>
        <taxon>Bacteria</taxon>
        <taxon>Candidatus Magasanikiibacteriota</taxon>
    </lineage>
</organism>
<evidence type="ECO:0000256" key="8">
    <source>
        <dbReference type="PIRSR" id="PIRSR001589-1"/>
    </source>
</evidence>
<dbReference type="InterPro" id="IPR014729">
    <property type="entry name" value="Rossmann-like_a/b/a_fold"/>
</dbReference>
<dbReference type="GO" id="GO:0005524">
    <property type="term" value="F:ATP binding"/>
    <property type="evidence" value="ECO:0007669"/>
    <property type="project" value="UniProtKB-KW"/>
</dbReference>
<dbReference type="SUPFAM" id="SSF52402">
    <property type="entry name" value="Adenine nucleotide alpha hydrolases-like"/>
    <property type="match status" value="1"/>
</dbReference>
<evidence type="ECO:0000256" key="2">
    <source>
        <dbReference type="ARBA" id="ARBA00005752"/>
    </source>
</evidence>
<dbReference type="Gene3D" id="3.40.50.620">
    <property type="entry name" value="HUPs"/>
    <property type="match status" value="1"/>
</dbReference>
<feature type="site" description="Important for beta-aspartyl-AMP intermediate formation" evidence="10">
    <location>
        <position position="364"/>
    </location>
</feature>
<keyword evidence="6 8" id="KW-0315">Glutamine amidotransferase</keyword>
<evidence type="ECO:0000256" key="7">
    <source>
        <dbReference type="ARBA" id="ARBA00048741"/>
    </source>
</evidence>
<comment type="pathway">
    <text evidence="1">Amino-acid biosynthesis; L-asparagine biosynthesis; L-asparagine from L-aspartate (L-Gln route): step 1/1.</text>
</comment>
<feature type="active site" description="For GATase activity" evidence="8">
    <location>
        <position position="2"/>
    </location>
</feature>
<dbReference type="InterPro" id="IPR033738">
    <property type="entry name" value="AsnB_N"/>
</dbReference>
<evidence type="ECO:0000256" key="1">
    <source>
        <dbReference type="ARBA" id="ARBA00005187"/>
    </source>
</evidence>
<proteinExistence type="inferred from homology"/>
<dbReference type="GO" id="GO:0006529">
    <property type="term" value="P:asparagine biosynthetic process"/>
    <property type="evidence" value="ECO:0007669"/>
    <property type="project" value="UniProtKB-KW"/>
</dbReference>
<dbReference type="AlphaFoldDB" id="A0A0G1A8M8"/>
<feature type="binding site" evidence="9">
    <location>
        <position position="289"/>
    </location>
    <ligand>
        <name>ATP</name>
        <dbReference type="ChEBI" id="CHEBI:30616"/>
    </ligand>
</feature>
<evidence type="ECO:0000256" key="4">
    <source>
        <dbReference type="ARBA" id="ARBA00022741"/>
    </source>
</evidence>
<feature type="binding site" evidence="9">
    <location>
        <position position="100"/>
    </location>
    <ligand>
        <name>L-glutamine</name>
        <dbReference type="ChEBI" id="CHEBI:58359"/>
    </ligand>
</feature>
<dbReference type="PANTHER" id="PTHR43284:SF1">
    <property type="entry name" value="ASPARAGINE SYNTHETASE"/>
    <property type="match status" value="1"/>
</dbReference>
<dbReference type="InterPro" id="IPR029055">
    <property type="entry name" value="Ntn_hydrolases_N"/>
</dbReference>
<dbReference type="GO" id="GO:0004066">
    <property type="term" value="F:asparagine synthase (glutamine-hydrolyzing) activity"/>
    <property type="evidence" value="ECO:0007669"/>
    <property type="project" value="UniProtKB-EC"/>
</dbReference>
<sequence>MCGIAGFVGQGSREELKLMTSALIRRGPDEEGFYFCPIKEDLNVGLGFRRLSIIDLSTGSQPIYNEDKSIAVVFNGEIYNFKELKEKLELLGHKFYTQTDTEVIVHQYEEDGEKCFEKFNGMFAVAIWDSRNKKLVLARDRMGKKPLYYFWDNKNFIFGSELKALKFHPAFSSQLDLESLNKYLLYEYVPTPHSIFKNTYKLSPGSHLVYEDNQINIKPFWDINFNQYKIQNSEAEILNKIDNLLDDAVKIRLVSDVPLGIFLSGGIDSSTIAYYAQKNSNQKIKTFSIGFEDKSFDESQYAREVANFLGTEYHELILSPQQALQLFPHLVDFLDEPMADASIIPTYLLSKFTKQFVTVALGGDGGDELFIGYPTFLAHRLSLIYEKIPAVIRKKVLEKIINHLPVSSGYFSFDFKIKQFIKGFNYPPEYRNQVWLGSFDKNERECLFKKEVWDSLKDKNEFADIDREIQGMNADPVMNKIIKLYQRQYMMDEVLVKVDMASMAASLEVRAPFLDYRLVDFVNSLPYEQKNKYFKTKYLLKKLMEKKLPKNIIHRKKRGFAVPLARWFKGELKSYVLDVLNKDKIEKEGLFNYAYIENLLKEHFDGSKDNRKKIWTLMSFELWREKWLD</sequence>
<evidence type="ECO:0000256" key="10">
    <source>
        <dbReference type="PIRSR" id="PIRSR001589-3"/>
    </source>
</evidence>
<protein>
    <recommendedName>
        <fullName evidence="3">asparagine synthase (glutamine-hydrolyzing)</fullName>
        <ecNumber evidence="3">6.3.5.4</ecNumber>
    </recommendedName>
</protein>
<dbReference type="CDD" id="cd00712">
    <property type="entry name" value="AsnB"/>
    <property type="match status" value="1"/>
</dbReference>
<evidence type="ECO:0000256" key="9">
    <source>
        <dbReference type="PIRSR" id="PIRSR001589-2"/>
    </source>
</evidence>
<dbReference type="Gene3D" id="3.60.20.10">
    <property type="entry name" value="Glutamine Phosphoribosylpyrophosphate, subunit 1, domain 1"/>
    <property type="match status" value="1"/>
</dbReference>
<keyword evidence="4 9" id="KW-0547">Nucleotide-binding</keyword>
<dbReference type="InterPro" id="IPR001962">
    <property type="entry name" value="Asn_synthase"/>
</dbReference>
<evidence type="ECO:0000256" key="3">
    <source>
        <dbReference type="ARBA" id="ARBA00012737"/>
    </source>
</evidence>
<dbReference type="NCBIfam" id="TIGR01536">
    <property type="entry name" value="asn_synth_AEB"/>
    <property type="match status" value="1"/>
</dbReference>
<evidence type="ECO:0000313" key="12">
    <source>
        <dbReference type="EMBL" id="KKS57390.1"/>
    </source>
</evidence>
<dbReference type="Pfam" id="PF13537">
    <property type="entry name" value="GATase_7"/>
    <property type="match status" value="1"/>
</dbReference>
<name>A0A0G1A8M8_9BACT</name>
<dbReference type="EC" id="6.3.5.4" evidence="3"/>
<dbReference type="PATRIC" id="fig|1619039.3.peg.31"/>
<dbReference type="GO" id="GO:0005829">
    <property type="term" value="C:cytosol"/>
    <property type="evidence" value="ECO:0007669"/>
    <property type="project" value="TreeGrafter"/>
</dbReference>
<keyword evidence="8" id="KW-0028">Amino-acid biosynthesis</keyword>
<dbReference type="PIRSF" id="PIRSF001589">
    <property type="entry name" value="Asn_synthetase_glu-h"/>
    <property type="match status" value="1"/>
</dbReference>
<feature type="domain" description="Glutamine amidotransferase type-2" evidence="11">
    <location>
        <begin position="2"/>
        <end position="213"/>
    </location>
</feature>
<comment type="caution">
    <text evidence="12">The sequence shown here is derived from an EMBL/GenBank/DDBJ whole genome shotgun (WGS) entry which is preliminary data.</text>
</comment>
<dbReference type="Pfam" id="PF00733">
    <property type="entry name" value="Asn_synthase"/>
    <property type="match status" value="1"/>
</dbReference>